<dbReference type="SUPFAM" id="SSF48726">
    <property type="entry name" value="Immunoglobulin"/>
    <property type="match status" value="1"/>
</dbReference>
<dbReference type="PROSITE" id="PS50835">
    <property type="entry name" value="IG_LIKE"/>
    <property type="match status" value="1"/>
</dbReference>
<evidence type="ECO:0000259" key="4">
    <source>
        <dbReference type="PROSITE" id="PS50835"/>
    </source>
</evidence>
<accession>A0ABP9P198</accession>
<dbReference type="CDD" id="cd05379">
    <property type="entry name" value="CAP_bacterial"/>
    <property type="match status" value="1"/>
</dbReference>
<keyword evidence="2" id="KW-0963">Cytoplasm</keyword>
<evidence type="ECO:0000313" key="5">
    <source>
        <dbReference type="EMBL" id="GAA5138883.1"/>
    </source>
</evidence>
<organism evidence="5 6">
    <name type="scientific">Prosthecobacter algae</name>
    <dbReference type="NCBI Taxonomy" id="1144682"/>
    <lineage>
        <taxon>Bacteria</taxon>
        <taxon>Pseudomonadati</taxon>
        <taxon>Verrucomicrobiota</taxon>
        <taxon>Verrucomicrobiia</taxon>
        <taxon>Verrucomicrobiales</taxon>
        <taxon>Verrucomicrobiaceae</taxon>
        <taxon>Prosthecobacter</taxon>
    </lineage>
</organism>
<name>A0ABP9P198_9BACT</name>
<dbReference type="InterPro" id="IPR035940">
    <property type="entry name" value="CAP_sf"/>
</dbReference>
<dbReference type="Pfam" id="PF15780">
    <property type="entry name" value="ASH"/>
    <property type="match status" value="1"/>
</dbReference>
<comment type="caution">
    <text evidence="5">The sequence shown here is derived from an EMBL/GenBank/DDBJ whole genome shotgun (WGS) entry which is preliminary data.</text>
</comment>
<evidence type="ECO:0000256" key="3">
    <source>
        <dbReference type="SAM" id="SignalP"/>
    </source>
</evidence>
<protein>
    <recommendedName>
        <fullName evidence="4">Ig-like domain-containing protein</fullName>
    </recommendedName>
</protein>
<dbReference type="InterPro" id="IPR015919">
    <property type="entry name" value="Cadherin-like_sf"/>
</dbReference>
<dbReference type="InterPro" id="IPR003599">
    <property type="entry name" value="Ig_sub"/>
</dbReference>
<dbReference type="InterPro" id="IPR036179">
    <property type="entry name" value="Ig-like_dom_sf"/>
</dbReference>
<dbReference type="NCBIfam" id="NF012200">
    <property type="entry name" value="choice_anch_D"/>
    <property type="match status" value="1"/>
</dbReference>
<dbReference type="PANTHER" id="PTHR31157">
    <property type="entry name" value="SCP DOMAIN-CONTAINING PROTEIN"/>
    <property type="match status" value="1"/>
</dbReference>
<keyword evidence="6" id="KW-1185">Reference proteome</keyword>
<evidence type="ECO:0000313" key="6">
    <source>
        <dbReference type="Proteomes" id="UP001499852"/>
    </source>
</evidence>
<dbReference type="SUPFAM" id="SSF49313">
    <property type="entry name" value="Cadherin-like"/>
    <property type="match status" value="1"/>
</dbReference>
<comment type="subcellular location">
    <subcellularLocation>
        <location evidence="1">Cytoplasm</location>
    </subcellularLocation>
</comment>
<dbReference type="PANTHER" id="PTHR31157:SF1">
    <property type="entry name" value="SCP DOMAIN-CONTAINING PROTEIN"/>
    <property type="match status" value="1"/>
</dbReference>
<feature type="signal peptide" evidence="3">
    <location>
        <begin position="1"/>
        <end position="17"/>
    </location>
</feature>
<dbReference type="InterPro" id="IPR031549">
    <property type="entry name" value="ASH"/>
</dbReference>
<dbReference type="Pfam" id="PF13927">
    <property type="entry name" value="Ig_3"/>
    <property type="match status" value="1"/>
</dbReference>
<sequence length="1339" mass="139756">MKAALLLCLAIASSAWGQGTTLYSIGTPTDEEQLYLEMINRGRANPTAEGLRLATTTDAAVRAALIGFEVDVPLMQQEFAVLPVRPPLAMNAKLTQMARGHTQDMLDNAFQGHFSSNGDDLGDRVTLVGYPFTSLGENVFSFSQSVFHGHAGFQVDWGDDGDTDGMQDPRGHRDSIHGDFREVGVGVLRGTKKNTTTQQTVGPQLVTQNFGSQINSLAYVTGVAFYDLNGNDFYDLGEGIGGLTVNVTGSSFHAITADSGGYAVPVPTANANRTVTFSGLGANATAQTNLVGGANVKVDFKPALVSPLPTGSVTPLVGTAAGYTFPAVTGATAYQWEALAAQSATNDGAETLTRVTQTTSGTYSPRSTTVKHAGTAAYRLTHPETAYTAERLTYPETFLVQAGGQMTFRSRLRFATENQVAKVQVTTDGGINWVDVYSQPGATPSGQSSVPGEAAFQLRTVSLAAFVGKHIQLRFNYEVLGGDFFPGTDAALGWYVDEVAFSQVLDASSGVVTAVTPGQTGFQFTPPATGRYLLAVRPLISGRPWPFSPPLEVNAQLPPVDITLLLPSQPAFVPGAASLTFQTAGVGTSAVQTLVIQNSGTGDLTSLALEVTGTHAEDFTVGSLASTTLAAGAEMQVPLTFAPQATGARTATLRVLSNDPDESPFLISLSGQGSNALSITVPPRSQVVKAGTTTTLSVTAGPDVQSYLWRKNNSPLPGAAGSSLIFATTQLTDAGTYSVRVTGGQPVTSQDSLPAHLAVVEDIEKTLALQEAKAVTLTAKATGPNIQYEWKKVGGPTLEEGPNVIGKLTKTLTLKGLVTAQSGTYVCEVKTGDSTATAGATTHLRIYHDVPIVAPVQNLDVGIVGGSFYHLIRTSDLVQKTPISYAAKNLPPGLKVNAKTGEITGIPTKPGTYEEVLLIASNAVGPGQSRQTIVIEPYPTGLAGAYVGLAERHAVINQRLGHRLDLTITSLGQFSGSLTQGSLKMPFKGALDLVSGAAALPSGQVQIQPPGKPLPPLLTLTFEVDFANHRLTQASVAASGQQVPLTAWHQKWNAKGPAASAFQGLHTFGLRLADDSGLTNDADVPQGWGYGSLTPLTDGKLIAAGRTADGEKFTCASVLGPLGEVLIYQALYTTPVKGSLLGLLTLNPEILNNPDDNTVTGALTWTRPASTLASARLYKTGFGLPGTPVVDPVPLQAVGARHVPPVGPTDVILNLQAGVQNGRVEFDFADIETTSDQPDQVLNIALKSKITSFAPASNPAATRLSAVVTSGLLSGSFTLTDAPSAGAKEIKRTVTLQGLLIRDGVNYRGVGYFLLPALPSPGGPAATPILSGSLLLRPQ</sequence>
<dbReference type="CDD" id="cd00096">
    <property type="entry name" value="Ig"/>
    <property type="match status" value="1"/>
</dbReference>
<dbReference type="Proteomes" id="UP001499852">
    <property type="component" value="Unassembled WGS sequence"/>
</dbReference>
<evidence type="ECO:0000256" key="2">
    <source>
        <dbReference type="ARBA" id="ARBA00022490"/>
    </source>
</evidence>
<feature type="chain" id="PRO_5047359425" description="Ig-like domain-containing protein" evidence="3">
    <location>
        <begin position="18"/>
        <end position="1339"/>
    </location>
</feature>
<dbReference type="RefSeq" id="WP_345736089.1">
    <property type="nucleotide sequence ID" value="NZ_BAABIA010000003.1"/>
</dbReference>
<dbReference type="SUPFAM" id="SSF55797">
    <property type="entry name" value="PR-1-like"/>
    <property type="match status" value="1"/>
</dbReference>
<feature type="domain" description="Ig-like" evidence="4">
    <location>
        <begin position="754"/>
        <end position="843"/>
    </location>
</feature>
<dbReference type="Gene3D" id="2.60.40.10">
    <property type="entry name" value="Immunoglobulins"/>
    <property type="match status" value="4"/>
</dbReference>
<evidence type="ECO:0000256" key="1">
    <source>
        <dbReference type="ARBA" id="ARBA00004496"/>
    </source>
</evidence>
<dbReference type="EMBL" id="BAABIA010000003">
    <property type="protein sequence ID" value="GAA5138883.1"/>
    <property type="molecule type" value="Genomic_DNA"/>
</dbReference>
<gene>
    <name evidence="5" type="ORF">GCM10023213_18600</name>
</gene>
<dbReference type="InterPro" id="IPR007110">
    <property type="entry name" value="Ig-like_dom"/>
</dbReference>
<dbReference type="InterPro" id="IPR013783">
    <property type="entry name" value="Ig-like_fold"/>
</dbReference>
<proteinExistence type="predicted"/>
<dbReference type="Gene3D" id="3.40.33.10">
    <property type="entry name" value="CAP"/>
    <property type="match status" value="1"/>
</dbReference>
<dbReference type="SMART" id="SM00409">
    <property type="entry name" value="IG"/>
    <property type="match status" value="2"/>
</dbReference>
<keyword evidence="3" id="KW-0732">Signal</keyword>
<reference evidence="6" key="1">
    <citation type="journal article" date="2019" name="Int. J. Syst. Evol. Microbiol.">
        <title>The Global Catalogue of Microorganisms (GCM) 10K type strain sequencing project: providing services to taxonomists for standard genome sequencing and annotation.</title>
        <authorList>
            <consortium name="The Broad Institute Genomics Platform"/>
            <consortium name="The Broad Institute Genome Sequencing Center for Infectious Disease"/>
            <person name="Wu L."/>
            <person name="Ma J."/>
        </authorList>
    </citation>
    <scope>NUCLEOTIDE SEQUENCE [LARGE SCALE GENOMIC DNA]</scope>
    <source>
        <strain evidence="6">JCM 18053</strain>
    </source>
</reference>